<name>A0AAU8K2A5_9ACTN</name>
<feature type="transmembrane region" description="Helical" evidence="1">
    <location>
        <begin position="67"/>
        <end position="88"/>
    </location>
</feature>
<protein>
    <submittedName>
        <fullName evidence="3">SPW repeat protein</fullName>
    </submittedName>
</protein>
<dbReference type="AlphaFoldDB" id="A0AAU8K2A5"/>
<proteinExistence type="predicted"/>
<evidence type="ECO:0000256" key="1">
    <source>
        <dbReference type="SAM" id="Phobius"/>
    </source>
</evidence>
<evidence type="ECO:0000313" key="3">
    <source>
        <dbReference type="EMBL" id="XCM82208.1"/>
    </source>
</evidence>
<dbReference type="Pfam" id="PF03779">
    <property type="entry name" value="SPW"/>
    <property type="match status" value="1"/>
</dbReference>
<sequence length="164" mass="17189">MSRLEEVVPVSTQLPTGMEHHPDILALREHAERATSTTLGQGVEALGVCCGLFLAISPWVVGYAGLLGVFGSGVVVSNLILGLGYAWLMSGYGAFERTHARAYASLAIGVWTILAPWFTVGDEAIRRVIWTNLVVGGLMTCAALAAIGLAMSGTGGMMRRRGGG</sequence>
<feature type="transmembrane region" description="Helical" evidence="1">
    <location>
        <begin position="100"/>
        <end position="118"/>
    </location>
</feature>
<dbReference type="EMBL" id="CP159872">
    <property type="protein sequence ID" value="XCM82208.1"/>
    <property type="molecule type" value="Genomic_DNA"/>
</dbReference>
<organism evidence="3">
    <name type="scientific">Kitasatospora camelliae</name>
    <dbReference type="NCBI Taxonomy" id="3156397"/>
    <lineage>
        <taxon>Bacteria</taxon>
        <taxon>Bacillati</taxon>
        <taxon>Actinomycetota</taxon>
        <taxon>Actinomycetes</taxon>
        <taxon>Kitasatosporales</taxon>
        <taxon>Streptomycetaceae</taxon>
        <taxon>Kitasatospora</taxon>
    </lineage>
</organism>
<feature type="transmembrane region" description="Helical" evidence="1">
    <location>
        <begin position="43"/>
        <end position="61"/>
    </location>
</feature>
<keyword evidence="1" id="KW-0812">Transmembrane</keyword>
<dbReference type="RefSeq" id="WP_354643136.1">
    <property type="nucleotide sequence ID" value="NZ_CP159872.1"/>
</dbReference>
<dbReference type="InterPro" id="IPR005530">
    <property type="entry name" value="SPW"/>
</dbReference>
<keyword evidence="1" id="KW-0472">Membrane</keyword>
<accession>A0AAU8K2A5</accession>
<feature type="transmembrane region" description="Helical" evidence="1">
    <location>
        <begin position="130"/>
        <end position="151"/>
    </location>
</feature>
<reference evidence="3" key="1">
    <citation type="submission" date="2024-06" db="EMBL/GenBank/DDBJ databases">
        <title>The genome sequences of Kitasatospora sp. strain HUAS MG31.</title>
        <authorList>
            <person name="Mo P."/>
        </authorList>
    </citation>
    <scope>NUCLEOTIDE SEQUENCE</scope>
    <source>
        <strain evidence="3">HUAS MG31</strain>
    </source>
</reference>
<feature type="domain" description="SPW repeat-containing integral membrane" evidence="2">
    <location>
        <begin position="45"/>
        <end position="144"/>
    </location>
</feature>
<gene>
    <name evidence="3" type="ORF">ABWK59_26520</name>
</gene>
<keyword evidence="1" id="KW-1133">Transmembrane helix</keyword>
<evidence type="ECO:0000259" key="2">
    <source>
        <dbReference type="Pfam" id="PF03779"/>
    </source>
</evidence>
<dbReference type="KEGG" id="kcm:ABWK59_26520"/>